<reference evidence="3 4" key="1">
    <citation type="submission" date="2020-06" db="EMBL/GenBank/DDBJ databases">
        <title>Photobacterium damselae subsp. damselae comparative genomics.</title>
        <authorList>
            <person name="Osorio C.R."/>
        </authorList>
    </citation>
    <scope>NUCLEOTIDE SEQUENCE [LARGE SCALE GENOMIC DNA]</scope>
    <source>
        <strain evidence="3 4">TW250/03</strain>
    </source>
</reference>
<dbReference type="GO" id="GO:0016491">
    <property type="term" value="F:oxidoreductase activity"/>
    <property type="evidence" value="ECO:0007669"/>
    <property type="project" value="UniProtKB-KW"/>
</dbReference>
<dbReference type="SUPFAM" id="SSF51905">
    <property type="entry name" value="FAD/NAD(P)-binding domain"/>
    <property type="match status" value="1"/>
</dbReference>
<keyword evidence="1" id="KW-0560">Oxidoreductase</keyword>
<evidence type="ECO:0000313" key="4">
    <source>
        <dbReference type="Proteomes" id="UP000533429"/>
    </source>
</evidence>
<dbReference type="EMBL" id="JABXOR010000615">
    <property type="protein sequence ID" value="NVP00496.1"/>
    <property type="molecule type" value="Genomic_DNA"/>
</dbReference>
<evidence type="ECO:0000259" key="2">
    <source>
        <dbReference type="Pfam" id="PF01266"/>
    </source>
</evidence>
<name>A0A850QPE3_PHODD</name>
<dbReference type="InterPro" id="IPR006076">
    <property type="entry name" value="FAD-dep_OxRdtase"/>
</dbReference>
<dbReference type="Gene3D" id="3.50.50.60">
    <property type="entry name" value="FAD/NAD(P)-binding domain"/>
    <property type="match status" value="1"/>
</dbReference>
<dbReference type="Proteomes" id="UP000533429">
    <property type="component" value="Unassembled WGS sequence"/>
</dbReference>
<protein>
    <submittedName>
        <fullName evidence="3">FAD-binding oxidoreductase</fullName>
    </submittedName>
</protein>
<proteinExistence type="predicted"/>
<dbReference type="AlphaFoldDB" id="A0A850QPE3"/>
<dbReference type="InterPro" id="IPR036188">
    <property type="entry name" value="FAD/NAD-bd_sf"/>
</dbReference>
<dbReference type="Pfam" id="PF01266">
    <property type="entry name" value="DAO"/>
    <property type="match status" value="1"/>
</dbReference>
<feature type="non-terminal residue" evidence="3">
    <location>
        <position position="63"/>
    </location>
</feature>
<evidence type="ECO:0000256" key="1">
    <source>
        <dbReference type="ARBA" id="ARBA00023002"/>
    </source>
</evidence>
<sequence length="63" mass="6880">MSNDSQYIDSYYQATINAIPEQPQLDQSIEADVCVIGGGMTGLNAAIELRKKGYSVVVLESQR</sequence>
<feature type="domain" description="FAD dependent oxidoreductase" evidence="2">
    <location>
        <begin position="32"/>
        <end position="62"/>
    </location>
</feature>
<gene>
    <name evidence="3" type="ORF">HWA77_09775</name>
</gene>
<organism evidence="3 4">
    <name type="scientific">Photobacterium damselae subsp. damselae</name>
    <name type="common">Listonella damsela</name>
    <dbReference type="NCBI Taxonomy" id="85581"/>
    <lineage>
        <taxon>Bacteria</taxon>
        <taxon>Pseudomonadati</taxon>
        <taxon>Pseudomonadota</taxon>
        <taxon>Gammaproteobacteria</taxon>
        <taxon>Vibrionales</taxon>
        <taxon>Vibrionaceae</taxon>
        <taxon>Photobacterium</taxon>
    </lineage>
</organism>
<accession>A0A850QPE3</accession>
<evidence type="ECO:0000313" key="3">
    <source>
        <dbReference type="EMBL" id="NVP00496.1"/>
    </source>
</evidence>
<comment type="caution">
    <text evidence="3">The sequence shown here is derived from an EMBL/GenBank/DDBJ whole genome shotgun (WGS) entry which is preliminary data.</text>
</comment>